<keyword evidence="8" id="KW-0653">Protein transport</keyword>
<evidence type="ECO:0000256" key="8">
    <source>
        <dbReference type="ARBA" id="ARBA00022927"/>
    </source>
</evidence>
<name>A0A545T3X7_9PROT</name>
<feature type="coiled-coil region" evidence="11">
    <location>
        <begin position="8"/>
        <end position="105"/>
    </location>
</feature>
<gene>
    <name evidence="12" type="ORF">FKG95_26310</name>
</gene>
<dbReference type="InterPro" id="IPR053716">
    <property type="entry name" value="Flag_assembly_chemotaxis_eff"/>
</dbReference>
<evidence type="ECO:0000256" key="6">
    <source>
        <dbReference type="ARBA" id="ARBA00022500"/>
    </source>
</evidence>
<evidence type="ECO:0000256" key="5">
    <source>
        <dbReference type="ARBA" id="ARBA00022475"/>
    </source>
</evidence>
<keyword evidence="10" id="KW-1006">Bacterial flagellum protein export</keyword>
<evidence type="ECO:0000256" key="9">
    <source>
        <dbReference type="ARBA" id="ARBA00023136"/>
    </source>
</evidence>
<comment type="similarity">
    <text evidence="2">Belongs to the FliJ family.</text>
</comment>
<organism evidence="12 13">
    <name type="scientific">Denitrobaculum tricleocarpae</name>
    <dbReference type="NCBI Taxonomy" id="2591009"/>
    <lineage>
        <taxon>Bacteria</taxon>
        <taxon>Pseudomonadati</taxon>
        <taxon>Pseudomonadota</taxon>
        <taxon>Alphaproteobacteria</taxon>
        <taxon>Rhodospirillales</taxon>
        <taxon>Rhodospirillaceae</taxon>
        <taxon>Denitrobaculum</taxon>
    </lineage>
</organism>
<evidence type="ECO:0000313" key="13">
    <source>
        <dbReference type="Proteomes" id="UP000315252"/>
    </source>
</evidence>
<keyword evidence="13" id="KW-1185">Reference proteome</keyword>
<comment type="subcellular location">
    <subcellularLocation>
        <location evidence="1">Cell membrane</location>
        <topology evidence="1">Peripheral membrane protein</topology>
        <orientation evidence="1">Cytoplasmic side</orientation>
    </subcellularLocation>
</comment>
<reference evidence="12 13" key="1">
    <citation type="submission" date="2019-06" db="EMBL/GenBank/DDBJ databases">
        <title>Whole genome sequence for Rhodospirillaceae sp. R148.</title>
        <authorList>
            <person name="Wang G."/>
        </authorList>
    </citation>
    <scope>NUCLEOTIDE SEQUENCE [LARGE SCALE GENOMIC DNA]</scope>
    <source>
        <strain evidence="12 13">R148</strain>
    </source>
</reference>
<evidence type="ECO:0000256" key="2">
    <source>
        <dbReference type="ARBA" id="ARBA00010004"/>
    </source>
</evidence>
<dbReference type="RefSeq" id="WP_142899442.1">
    <property type="nucleotide sequence ID" value="NZ_ML660064.1"/>
</dbReference>
<dbReference type="EMBL" id="VHSH01000013">
    <property type="protein sequence ID" value="TQV71895.1"/>
    <property type="molecule type" value="Genomic_DNA"/>
</dbReference>
<dbReference type="GO" id="GO:0015031">
    <property type="term" value="P:protein transport"/>
    <property type="evidence" value="ECO:0007669"/>
    <property type="project" value="UniProtKB-KW"/>
</dbReference>
<dbReference type="Pfam" id="PF02050">
    <property type="entry name" value="FliJ"/>
    <property type="match status" value="1"/>
</dbReference>
<keyword evidence="5" id="KW-1003">Cell membrane</keyword>
<evidence type="ECO:0000256" key="10">
    <source>
        <dbReference type="ARBA" id="ARBA00023225"/>
    </source>
</evidence>
<dbReference type="Gene3D" id="1.10.287.1700">
    <property type="match status" value="1"/>
</dbReference>
<dbReference type="InterPro" id="IPR012823">
    <property type="entry name" value="Flagell_FliJ"/>
</dbReference>
<accession>A0A545T3X7</accession>
<keyword evidence="11" id="KW-0175">Coiled coil</keyword>
<dbReference type="GO" id="GO:0006935">
    <property type="term" value="P:chemotaxis"/>
    <property type="evidence" value="ECO:0007669"/>
    <property type="project" value="UniProtKB-KW"/>
</dbReference>
<dbReference type="Proteomes" id="UP000315252">
    <property type="component" value="Unassembled WGS sequence"/>
</dbReference>
<proteinExistence type="inferred from homology"/>
<evidence type="ECO:0000256" key="7">
    <source>
        <dbReference type="ARBA" id="ARBA00022795"/>
    </source>
</evidence>
<keyword evidence="6" id="KW-0145">Chemotaxis</keyword>
<keyword evidence="7" id="KW-1005">Bacterial flagellum biogenesis</keyword>
<dbReference type="GO" id="GO:0005886">
    <property type="term" value="C:plasma membrane"/>
    <property type="evidence" value="ECO:0007669"/>
    <property type="project" value="UniProtKB-SubCell"/>
</dbReference>
<dbReference type="GO" id="GO:0071973">
    <property type="term" value="P:bacterial-type flagellum-dependent cell motility"/>
    <property type="evidence" value="ECO:0007669"/>
    <property type="project" value="InterPro"/>
</dbReference>
<dbReference type="GO" id="GO:0009288">
    <property type="term" value="C:bacterial-type flagellum"/>
    <property type="evidence" value="ECO:0007669"/>
    <property type="project" value="InterPro"/>
</dbReference>
<keyword evidence="9" id="KW-0472">Membrane</keyword>
<evidence type="ECO:0000256" key="11">
    <source>
        <dbReference type="SAM" id="Coils"/>
    </source>
</evidence>
<evidence type="ECO:0000256" key="3">
    <source>
        <dbReference type="ARBA" id="ARBA00020392"/>
    </source>
</evidence>
<sequence length="141" mass="16550">MTALNSLVRVHQWELDEKRQKLADMERLLDKLQNDLMQIEQAYESEKKIATTSPEAAAAFPNYADAVKLRRKRIQDSMQVLSVSIEDAREEVRASFQELKKYQTAESNELRREKAKRAKREQQALDEVGLNLYRRRTARRA</sequence>
<evidence type="ECO:0000313" key="12">
    <source>
        <dbReference type="EMBL" id="TQV71895.1"/>
    </source>
</evidence>
<keyword evidence="4" id="KW-0813">Transport</keyword>
<evidence type="ECO:0000256" key="1">
    <source>
        <dbReference type="ARBA" id="ARBA00004413"/>
    </source>
</evidence>
<dbReference type="AlphaFoldDB" id="A0A545T3X7"/>
<comment type="caution">
    <text evidence="12">The sequence shown here is derived from an EMBL/GenBank/DDBJ whole genome shotgun (WGS) entry which is preliminary data.</text>
</comment>
<dbReference type="GO" id="GO:0044781">
    <property type="term" value="P:bacterial-type flagellum organization"/>
    <property type="evidence" value="ECO:0007669"/>
    <property type="project" value="UniProtKB-KW"/>
</dbReference>
<protein>
    <recommendedName>
        <fullName evidence="3">Flagellar FliJ protein</fullName>
    </recommendedName>
</protein>
<evidence type="ECO:0000256" key="4">
    <source>
        <dbReference type="ARBA" id="ARBA00022448"/>
    </source>
</evidence>
<dbReference type="OrthoDB" id="7273723at2"/>